<evidence type="ECO:0000313" key="2">
    <source>
        <dbReference type="EMBL" id="CAH2103876.1"/>
    </source>
</evidence>
<protein>
    <submittedName>
        <fullName evidence="2">Uncharacterized protein</fullName>
    </submittedName>
</protein>
<reference evidence="2" key="1">
    <citation type="submission" date="2022-03" db="EMBL/GenBank/DDBJ databases">
        <authorList>
            <person name="Tunstrom K."/>
        </authorList>
    </citation>
    <scope>NUCLEOTIDE SEQUENCE</scope>
</reference>
<dbReference type="EMBL" id="CAKOGL010000026">
    <property type="protein sequence ID" value="CAH2103876.1"/>
    <property type="molecule type" value="Genomic_DNA"/>
</dbReference>
<comment type="caution">
    <text evidence="2">The sequence shown here is derived from an EMBL/GenBank/DDBJ whole genome shotgun (WGS) entry which is preliminary data.</text>
</comment>
<accession>A0AAU9UWH3</accession>
<organism evidence="2 3">
    <name type="scientific">Euphydryas editha</name>
    <name type="common">Edith's checkerspot</name>
    <dbReference type="NCBI Taxonomy" id="104508"/>
    <lineage>
        <taxon>Eukaryota</taxon>
        <taxon>Metazoa</taxon>
        <taxon>Ecdysozoa</taxon>
        <taxon>Arthropoda</taxon>
        <taxon>Hexapoda</taxon>
        <taxon>Insecta</taxon>
        <taxon>Pterygota</taxon>
        <taxon>Neoptera</taxon>
        <taxon>Endopterygota</taxon>
        <taxon>Lepidoptera</taxon>
        <taxon>Glossata</taxon>
        <taxon>Ditrysia</taxon>
        <taxon>Papilionoidea</taxon>
        <taxon>Nymphalidae</taxon>
        <taxon>Nymphalinae</taxon>
        <taxon>Euphydryas</taxon>
    </lineage>
</organism>
<feature type="chain" id="PRO_5043493922" evidence="1">
    <location>
        <begin position="24"/>
        <end position="92"/>
    </location>
</feature>
<keyword evidence="3" id="KW-1185">Reference proteome</keyword>
<name>A0AAU9UWH3_EUPED</name>
<gene>
    <name evidence="2" type="ORF">EEDITHA_LOCUS18333</name>
</gene>
<sequence>MLSQRVLALAVLIVLVLMTAVNSMRIDWDNIMVLQEDCVYQGGLCVPISECEPQNLVRTPLRGLLCNKQSGLECCYVRNLILKTLLIIKNNK</sequence>
<feature type="signal peptide" evidence="1">
    <location>
        <begin position="1"/>
        <end position="23"/>
    </location>
</feature>
<dbReference type="AlphaFoldDB" id="A0AAU9UWH3"/>
<evidence type="ECO:0000313" key="3">
    <source>
        <dbReference type="Proteomes" id="UP001153954"/>
    </source>
</evidence>
<evidence type="ECO:0000256" key="1">
    <source>
        <dbReference type="SAM" id="SignalP"/>
    </source>
</evidence>
<keyword evidence="1" id="KW-0732">Signal</keyword>
<dbReference type="Proteomes" id="UP001153954">
    <property type="component" value="Unassembled WGS sequence"/>
</dbReference>
<proteinExistence type="predicted"/>